<dbReference type="EMBL" id="NFHO01000004">
    <property type="protein sequence ID" value="OUN43370.1"/>
    <property type="molecule type" value="Genomic_DNA"/>
</dbReference>
<evidence type="ECO:0000256" key="3">
    <source>
        <dbReference type="ARBA" id="ARBA00023163"/>
    </source>
</evidence>
<organism evidence="6 7">
    <name type="scientific">Enorma massiliensis</name>
    <dbReference type="NCBI Taxonomy" id="1472761"/>
    <lineage>
        <taxon>Bacteria</taxon>
        <taxon>Bacillati</taxon>
        <taxon>Actinomycetota</taxon>
        <taxon>Coriobacteriia</taxon>
        <taxon>Coriobacteriales</taxon>
        <taxon>Coriobacteriaceae</taxon>
        <taxon>Enorma</taxon>
    </lineage>
</organism>
<keyword evidence="7" id="KW-1185">Reference proteome</keyword>
<evidence type="ECO:0000313" key="6">
    <source>
        <dbReference type="EMBL" id="OUN43370.1"/>
    </source>
</evidence>
<dbReference type="InterPro" id="IPR001647">
    <property type="entry name" value="HTH_TetR"/>
</dbReference>
<dbReference type="GO" id="GO:0000976">
    <property type="term" value="F:transcription cis-regulatory region binding"/>
    <property type="evidence" value="ECO:0007669"/>
    <property type="project" value="TreeGrafter"/>
</dbReference>
<sequence length="197" mass="22575">MPAIFTQQNRDELYRRMIDAGWDQLVRNGIRSLRVEQVAAAVGIAKGTFYHFFDSKDDFIYAMLMENRQHAVDVLERTREEAGAPLDRARMRSWLELLWRSDRNIFRIATAEEYRYLVRSLPDDRTLDPASDGALVRWIVNEVADARSGVDVAAVQNLQFALALTLLNRSLLRAEALERTVDALIDDTLDELFGRSG</sequence>
<feature type="DNA-binding region" description="H-T-H motif" evidence="4">
    <location>
        <begin position="34"/>
        <end position="53"/>
    </location>
</feature>
<keyword evidence="2 4" id="KW-0238">DNA-binding</keyword>
<reference evidence="7" key="1">
    <citation type="submission" date="2017-04" db="EMBL/GenBank/DDBJ databases">
        <title>Function of individual gut microbiota members based on whole genome sequencing of pure cultures obtained from chicken caecum.</title>
        <authorList>
            <person name="Medvecky M."/>
            <person name="Cejkova D."/>
            <person name="Polansky O."/>
            <person name="Karasova D."/>
            <person name="Kubasova T."/>
            <person name="Cizek A."/>
            <person name="Rychlik I."/>
        </authorList>
    </citation>
    <scope>NUCLEOTIDE SEQUENCE [LARGE SCALE GENOMIC DNA]</scope>
    <source>
        <strain evidence="7">An70</strain>
    </source>
</reference>
<dbReference type="SUPFAM" id="SSF46689">
    <property type="entry name" value="Homeodomain-like"/>
    <property type="match status" value="1"/>
</dbReference>
<name>A0A1Y3UDF0_9ACTN</name>
<evidence type="ECO:0000313" key="7">
    <source>
        <dbReference type="Proteomes" id="UP000196560"/>
    </source>
</evidence>
<dbReference type="Pfam" id="PF00440">
    <property type="entry name" value="TetR_N"/>
    <property type="match status" value="1"/>
</dbReference>
<dbReference type="InterPro" id="IPR050109">
    <property type="entry name" value="HTH-type_TetR-like_transc_reg"/>
</dbReference>
<dbReference type="GO" id="GO:0003700">
    <property type="term" value="F:DNA-binding transcription factor activity"/>
    <property type="evidence" value="ECO:0007669"/>
    <property type="project" value="TreeGrafter"/>
</dbReference>
<dbReference type="Proteomes" id="UP000196560">
    <property type="component" value="Unassembled WGS sequence"/>
</dbReference>
<protein>
    <submittedName>
        <fullName evidence="6">TetR family transcriptional regulator</fullName>
    </submittedName>
</protein>
<dbReference type="STRING" id="1118060.GCA_000311845_00660"/>
<accession>A0A1Y3UDF0</accession>
<evidence type="ECO:0000256" key="4">
    <source>
        <dbReference type="PROSITE-ProRule" id="PRU00335"/>
    </source>
</evidence>
<dbReference type="PANTHER" id="PTHR30055:SF234">
    <property type="entry name" value="HTH-TYPE TRANSCRIPTIONAL REGULATOR BETI"/>
    <property type="match status" value="1"/>
</dbReference>
<keyword evidence="1" id="KW-0805">Transcription regulation</keyword>
<evidence type="ECO:0000256" key="1">
    <source>
        <dbReference type="ARBA" id="ARBA00023015"/>
    </source>
</evidence>
<dbReference type="eggNOG" id="COG1309">
    <property type="taxonomic scope" value="Bacteria"/>
</dbReference>
<dbReference type="PANTHER" id="PTHR30055">
    <property type="entry name" value="HTH-TYPE TRANSCRIPTIONAL REGULATOR RUTR"/>
    <property type="match status" value="1"/>
</dbReference>
<dbReference type="RefSeq" id="WP_087186176.1">
    <property type="nucleotide sequence ID" value="NZ_NFHO01000004.1"/>
</dbReference>
<comment type="caution">
    <text evidence="6">The sequence shown here is derived from an EMBL/GenBank/DDBJ whole genome shotgun (WGS) entry which is preliminary data.</text>
</comment>
<dbReference type="Gene3D" id="1.10.357.10">
    <property type="entry name" value="Tetracycline Repressor, domain 2"/>
    <property type="match status" value="1"/>
</dbReference>
<dbReference type="PROSITE" id="PS50977">
    <property type="entry name" value="HTH_TETR_2"/>
    <property type="match status" value="1"/>
</dbReference>
<gene>
    <name evidence="6" type="ORF">B5G21_04345</name>
</gene>
<feature type="domain" description="HTH tetR-type" evidence="5">
    <location>
        <begin position="11"/>
        <end position="71"/>
    </location>
</feature>
<evidence type="ECO:0000259" key="5">
    <source>
        <dbReference type="PROSITE" id="PS50977"/>
    </source>
</evidence>
<dbReference type="AlphaFoldDB" id="A0A1Y3UDF0"/>
<dbReference type="InterPro" id="IPR009057">
    <property type="entry name" value="Homeodomain-like_sf"/>
</dbReference>
<keyword evidence="3" id="KW-0804">Transcription</keyword>
<proteinExistence type="predicted"/>
<evidence type="ECO:0000256" key="2">
    <source>
        <dbReference type="ARBA" id="ARBA00023125"/>
    </source>
</evidence>